<dbReference type="InterPro" id="IPR006680">
    <property type="entry name" value="Amidohydro-rel"/>
</dbReference>
<feature type="signal peptide" evidence="2">
    <location>
        <begin position="1"/>
        <end position="30"/>
    </location>
</feature>
<comment type="caution">
    <text evidence="4">The sequence shown here is derived from an EMBL/GenBank/DDBJ whole genome shotgun (WGS) entry which is preliminary data.</text>
</comment>
<reference evidence="4 5" key="1">
    <citation type="journal article" date="2022" name="Arch. Microbiol.">
        <title>Paraburkholderia bengalensis sp. nov. isolated from roots of Oryza sativa, IR64.</title>
        <authorList>
            <person name="Nag P."/>
            <person name="Mondal N."/>
            <person name="Sarkar J."/>
            <person name="Das S."/>
        </authorList>
    </citation>
    <scope>NUCLEOTIDE SEQUENCE [LARGE SCALE GENOMIC DNA]</scope>
    <source>
        <strain evidence="4 5">IR64_4_BI</strain>
    </source>
</reference>
<feature type="chain" id="PRO_5046630948" evidence="2">
    <location>
        <begin position="31"/>
        <end position="390"/>
    </location>
</feature>
<protein>
    <submittedName>
        <fullName evidence="4">Amidohydrolase family protein</fullName>
    </submittedName>
</protein>
<keyword evidence="2" id="KW-0732">Signal</keyword>
<dbReference type="EMBL" id="JACFYJ010000001">
    <property type="protein sequence ID" value="MEI5995855.1"/>
    <property type="molecule type" value="Genomic_DNA"/>
</dbReference>
<evidence type="ECO:0000256" key="1">
    <source>
        <dbReference type="ARBA" id="ARBA00038310"/>
    </source>
</evidence>
<dbReference type="InterPro" id="IPR006311">
    <property type="entry name" value="TAT_signal"/>
</dbReference>
<dbReference type="Proteomes" id="UP001386437">
    <property type="component" value="Unassembled WGS sequence"/>
</dbReference>
<dbReference type="RefSeq" id="WP_336596321.1">
    <property type="nucleotide sequence ID" value="NZ_JACFYJ010000001.1"/>
</dbReference>
<name>A0ABU8IJU1_9BURK</name>
<dbReference type="PANTHER" id="PTHR43569:SF1">
    <property type="entry name" value="BLL3371 PROTEIN"/>
    <property type="match status" value="1"/>
</dbReference>
<dbReference type="InterPro" id="IPR032466">
    <property type="entry name" value="Metal_Hydrolase"/>
</dbReference>
<dbReference type="InterPro" id="IPR052350">
    <property type="entry name" value="Metallo-dep_Lactonases"/>
</dbReference>
<feature type="domain" description="Amidohydrolase-related" evidence="3">
    <location>
        <begin position="75"/>
        <end position="381"/>
    </location>
</feature>
<keyword evidence="5" id="KW-1185">Reference proteome</keyword>
<dbReference type="Gene3D" id="3.20.20.140">
    <property type="entry name" value="Metal-dependent hydrolases"/>
    <property type="match status" value="1"/>
</dbReference>
<dbReference type="PROSITE" id="PS51318">
    <property type="entry name" value="TAT"/>
    <property type="match status" value="1"/>
</dbReference>
<dbReference type="SUPFAM" id="SSF51556">
    <property type="entry name" value="Metallo-dependent hydrolases"/>
    <property type="match status" value="1"/>
</dbReference>
<proteinExistence type="inferred from homology"/>
<comment type="similarity">
    <text evidence="1">Belongs to the metallo-dependent hydrolases superfamily.</text>
</comment>
<accession>A0ABU8IJU1</accession>
<dbReference type="Pfam" id="PF04909">
    <property type="entry name" value="Amidohydro_2"/>
    <property type="match status" value="1"/>
</dbReference>
<organism evidence="4 5">
    <name type="scientific">Paraburkholderia bengalensis</name>
    <dbReference type="NCBI Taxonomy" id="2747562"/>
    <lineage>
        <taxon>Bacteria</taxon>
        <taxon>Pseudomonadati</taxon>
        <taxon>Pseudomonadota</taxon>
        <taxon>Betaproteobacteria</taxon>
        <taxon>Burkholderiales</taxon>
        <taxon>Burkholderiaceae</taxon>
        <taxon>Paraburkholderia</taxon>
    </lineage>
</organism>
<dbReference type="PANTHER" id="PTHR43569">
    <property type="entry name" value="AMIDOHYDROLASE"/>
    <property type="match status" value="1"/>
</dbReference>
<evidence type="ECO:0000313" key="5">
    <source>
        <dbReference type="Proteomes" id="UP001386437"/>
    </source>
</evidence>
<evidence type="ECO:0000256" key="2">
    <source>
        <dbReference type="SAM" id="SignalP"/>
    </source>
</evidence>
<sequence length="390" mass="42696">MTTAPHSPRRRRMLRAAAASVAVPAFPTIAAIVSTQAFSKEETVTMKPSSNYLPVRSEWLASGAEAALEPDLPIIDAHHHFYDRPGWTYLLDEYLADAQSGHNITASVFMQGLTHYRQSGPDALRPVGETEYVTASTAPMQSGKPQVAKGIVGYADLRRGAAVRDVLEAHLQAAGGRFRGVRHLVTWDPDQSLVNPLSAVPGGLLLDPDYRAGVAQLGALGLSYDAWLFFPQLPELFDLAKAYPDTPIIINHCGGVVRIASYADHRKEVFGNWSRSMRQLAQLPNVYVKVGGLGMRINGFDFEKGERPPSSMQLAQAWKPWMHTCIEAFGANRCMFESNFPVDKGSYPYSNGWNAFKRLTAQASAQERDALFRGTVSSVYRLGATANVSG</sequence>
<evidence type="ECO:0000259" key="3">
    <source>
        <dbReference type="Pfam" id="PF04909"/>
    </source>
</evidence>
<evidence type="ECO:0000313" key="4">
    <source>
        <dbReference type="EMBL" id="MEI5995855.1"/>
    </source>
</evidence>
<gene>
    <name evidence="4" type="ORF">H3V53_01070</name>
</gene>